<dbReference type="InterPro" id="IPR036812">
    <property type="entry name" value="NAD(P)_OxRdtase_dom_sf"/>
</dbReference>
<dbReference type="OrthoDB" id="6483002at2759"/>
<dbReference type="GO" id="GO:0005829">
    <property type="term" value="C:cytosol"/>
    <property type="evidence" value="ECO:0007669"/>
    <property type="project" value="TreeGrafter"/>
</dbReference>
<reference evidence="2 3" key="1">
    <citation type="submission" date="2017-03" db="EMBL/GenBank/DDBJ databases">
        <title>Genome Survey of Euroglyphus maynei.</title>
        <authorList>
            <person name="Arlian L.G."/>
            <person name="Morgan M.S."/>
            <person name="Rider S.D."/>
        </authorList>
    </citation>
    <scope>NUCLEOTIDE SEQUENCE [LARGE SCALE GENOMIC DNA]</scope>
    <source>
        <strain evidence="2">Arlian Lab</strain>
        <tissue evidence="2">Whole body</tissue>
    </source>
</reference>
<dbReference type="GO" id="GO:0016491">
    <property type="term" value="F:oxidoreductase activity"/>
    <property type="evidence" value="ECO:0007669"/>
    <property type="project" value="InterPro"/>
</dbReference>
<feature type="domain" description="NADP-dependent oxidoreductase" evidence="1">
    <location>
        <begin position="43"/>
        <end position="101"/>
    </location>
</feature>
<name>A0A1Y3BCV6_EURMA</name>
<evidence type="ECO:0000313" key="2">
    <source>
        <dbReference type="EMBL" id="OTF78027.1"/>
    </source>
</evidence>
<organism evidence="2 3">
    <name type="scientific">Euroglyphus maynei</name>
    <name type="common">Mayne's house dust mite</name>
    <dbReference type="NCBI Taxonomy" id="6958"/>
    <lineage>
        <taxon>Eukaryota</taxon>
        <taxon>Metazoa</taxon>
        <taxon>Ecdysozoa</taxon>
        <taxon>Arthropoda</taxon>
        <taxon>Chelicerata</taxon>
        <taxon>Arachnida</taxon>
        <taxon>Acari</taxon>
        <taxon>Acariformes</taxon>
        <taxon>Sarcoptiformes</taxon>
        <taxon>Astigmata</taxon>
        <taxon>Psoroptidia</taxon>
        <taxon>Analgoidea</taxon>
        <taxon>Pyroglyphidae</taxon>
        <taxon>Pyroglyphinae</taxon>
        <taxon>Euroglyphus</taxon>
    </lineage>
</organism>
<accession>A0A1Y3BCV6</accession>
<dbReference type="InterPro" id="IPR020471">
    <property type="entry name" value="AKR"/>
</dbReference>
<proteinExistence type="predicted"/>
<dbReference type="Gene3D" id="3.20.20.100">
    <property type="entry name" value="NADP-dependent oxidoreductase domain"/>
    <property type="match status" value="1"/>
</dbReference>
<sequence>MNPTISYRPPPTYVEGWSDSESIKQIQYNRLGQTDLLVSLISFGAAHVGRNMMTNDENHQQQQIPQSVIEAIYEAIRLGINLVDTSPYYGMGLSEIIVGEVKCFFLS</sequence>
<dbReference type="PANTHER" id="PTHR42686">
    <property type="entry name" value="GH17980P-RELATED"/>
    <property type="match status" value="1"/>
</dbReference>
<protein>
    <submittedName>
        <fullName evidence="2">Aldo-keto reductase-like protein</fullName>
    </submittedName>
</protein>
<dbReference type="AlphaFoldDB" id="A0A1Y3BCV6"/>
<dbReference type="Pfam" id="PF00248">
    <property type="entry name" value="Aldo_ket_red"/>
    <property type="match status" value="1"/>
</dbReference>
<evidence type="ECO:0000259" key="1">
    <source>
        <dbReference type="Pfam" id="PF00248"/>
    </source>
</evidence>
<comment type="caution">
    <text evidence="2">The sequence shown here is derived from an EMBL/GenBank/DDBJ whole genome shotgun (WGS) entry which is preliminary data.</text>
</comment>
<dbReference type="PANTHER" id="PTHR42686:SF1">
    <property type="entry name" value="GH17980P-RELATED"/>
    <property type="match status" value="1"/>
</dbReference>
<evidence type="ECO:0000313" key="3">
    <source>
        <dbReference type="Proteomes" id="UP000194236"/>
    </source>
</evidence>
<gene>
    <name evidence="2" type="ORF">BLA29_007291</name>
</gene>
<dbReference type="SUPFAM" id="SSF51430">
    <property type="entry name" value="NAD(P)-linked oxidoreductase"/>
    <property type="match status" value="1"/>
</dbReference>
<dbReference type="Proteomes" id="UP000194236">
    <property type="component" value="Unassembled WGS sequence"/>
</dbReference>
<dbReference type="EMBL" id="MUJZ01029815">
    <property type="protein sequence ID" value="OTF78027.1"/>
    <property type="molecule type" value="Genomic_DNA"/>
</dbReference>
<dbReference type="InterPro" id="IPR023210">
    <property type="entry name" value="NADP_OxRdtase_dom"/>
</dbReference>
<keyword evidence="3" id="KW-1185">Reference proteome</keyword>